<evidence type="ECO:0000313" key="3">
    <source>
        <dbReference type="Proteomes" id="UP000190989"/>
    </source>
</evidence>
<organism evidence="2 3">
    <name type="scientific">Novosphingobium mathurense</name>
    <dbReference type="NCBI Taxonomy" id="428990"/>
    <lineage>
        <taxon>Bacteria</taxon>
        <taxon>Pseudomonadati</taxon>
        <taxon>Pseudomonadota</taxon>
        <taxon>Alphaproteobacteria</taxon>
        <taxon>Sphingomonadales</taxon>
        <taxon>Sphingomonadaceae</taxon>
        <taxon>Novosphingobium</taxon>
    </lineage>
</organism>
<evidence type="ECO:0000313" key="2">
    <source>
        <dbReference type="EMBL" id="SLJ87027.1"/>
    </source>
</evidence>
<keyword evidence="3" id="KW-1185">Reference proteome</keyword>
<feature type="region of interest" description="Disordered" evidence="1">
    <location>
        <begin position="1"/>
        <end position="20"/>
    </location>
</feature>
<dbReference type="Proteomes" id="UP000190989">
    <property type="component" value="Unassembled WGS sequence"/>
</dbReference>
<gene>
    <name evidence="2" type="ORF">SAMN06295987_101457</name>
</gene>
<protein>
    <submittedName>
        <fullName evidence="2">Uncharacterized protein</fullName>
    </submittedName>
</protein>
<reference evidence="3" key="1">
    <citation type="submission" date="2017-02" db="EMBL/GenBank/DDBJ databases">
        <authorList>
            <person name="Varghese N."/>
            <person name="Submissions S."/>
        </authorList>
    </citation>
    <scope>NUCLEOTIDE SEQUENCE [LARGE SCALE GENOMIC DNA]</scope>
    <source>
        <strain evidence="3">SM117</strain>
    </source>
</reference>
<dbReference type="AlphaFoldDB" id="A0A1U6GU38"/>
<sequence length="50" mass="5510">MKKAVPDWRDGPVGLLNEKGRTGKPVRPFAWSAAGSAASESLYRLIKIQR</sequence>
<dbReference type="EMBL" id="FVZE01000001">
    <property type="protein sequence ID" value="SLJ87027.1"/>
    <property type="molecule type" value="Genomic_DNA"/>
</dbReference>
<feature type="compositionally biased region" description="Basic and acidic residues" evidence="1">
    <location>
        <begin position="1"/>
        <end position="10"/>
    </location>
</feature>
<name>A0A1U6GU38_9SPHN</name>
<accession>A0A1U6GU38</accession>
<proteinExistence type="predicted"/>
<evidence type="ECO:0000256" key="1">
    <source>
        <dbReference type="SAM" id="MobiDB-lite"/>
    </source>
</evidence>